<comment type="caution">
    <text evidence="1">The sequence shown here is derived from an EMBL/GenBank/DDBJ whole genome shotgun (WGS) entry which is preliminary data.</text>
</comment>
<name>A0ABW9KBT0_9FIRM</name>
<keyword evidence="2" id="KW-1185">Reference proteome</keyword>
<gene>
    <name evidence="1" type="ORF">ABDJ34_04380</name>
</gene>
<dbReference type="Proteomes" id="UP001634413">
    <property type="component" value="Unassembled WGS sequence"/>
</dbReference>
<dbReference type="RefSeq" id="WP_412701510.1">
    <property type="nucleotide sequence ID" value="NZ_JBDLBQ010000003.1"/>
</dbReference>
<dbReference type="EMBL" id="JBDLBQ010000003">
    <property type="protein sequence ID" value="MFN2102142.1"/>
    <property type="molecule type" value="Genomic_DNA"/>
</dbReference>
<sequence>MKVLMDGRNHGAGTSGSGVCSINEASCWNKYCTCFGALVCITDFCKWYINIKSNGHVTKSDIK</sequence>
<evidence type="ECO:0000313" key="2">
    <source>
        <dbReference type="Proteomes" id="UP001634413"/>
    </source>
</evidence>
<proteinExistence type="predicted"/>
<evidence type="ECO:0008006" key="3">
    <source>
        <dbReference type="Google" id="ProtNLM"/>
    </source>
</evidence>
<organism evidence="1 2">
    <name type="scientific">Finegoldia dalianensis</name>
    <dbReference type="NCBI Taxonomy" id="3145239"/>
    <lineage>
        <taxon>Bacteria</taxon>
        <taxon>Bacillati</taxon>
        <taxon>Bacillota</taxon>
        <taxon>Tissierellia</taxon>
        <taxon>Tissierellales</taxon>
        <taxon>Peptoniphilaceae</taxon>
        <taxon>Finegoldia</taxon>
    </lineage>
</organism>
<evidence type="ECO:0000313" key="1">
    <source>
        <dbReference type="EMBL" id="MFN2102142.1"/>
    </source>
</evidence>
<reference evidence="1 2" key="1">
    <citation type="journal article" date="2024" name="Anaerobe">
        <title>The identification of Finegoldia dalianensis sp. nov., isolated from the pus of a patient with skin abscess and genomic analysis of the strains belonging to Finegoldia genus.</title>
        <authorList>
            <person name="Li Y."/>
            <person name="Wang Y."/>
            <person name="Xiao D."/>
            <person name="Wang J."/>
            <person name="Jin D."/>
        </authorList>
    </citation>
    <scope>NUCLEOTIDE SEQUENCE [LARGE SCALE GENOMIC DNA]</scope>
    <source>
        <strain evidence="1 2">LY240594</strain>
    </source>
</reference>
<protein>
    <recommendedName>
        <fullName evidence="3">Bacteriocin</fullName>
    </recommendedName>
</protein>
<accession>A0ABW9KBT0</accession>